<comment type="caution">
    <text evidence="1">The sequence shown here is derived from an EMBL/GenBank/DDBJ whole genome shotgun (WGS) entry which is preliminary data.</text>
</comment>
<dbReference type="EMBL" id="JBHSLF010000018">
    <property type="protein sequence ID" value="MFC5344152.1"/>
    <property type="molecule type" value="Genomic_DNA"/>
</dbReference>
<evidence type="ECO:0000313" key="2">
    <source>
        <dbReference type="Proteomes" id="UP001596152"/>
    </source>
</evidence>
<protein>
    <submittedName>
        <fullName evidence="1">Uncharacterized protein</fullName>
    </submittedName>
</protein>
<keyword evidence="2" id="KW-1185">Reference proteome</keyword>
<proteinExistence type="predicted"/>
<sequence>MPTSPRTIRLAPEFGCWPLWDDESGDYLDPAALPLPPALAERIARWDDAYQATLDPDYPPDSRFPDAAAEAVWRAEGEAIFEALTDLLGADRVRRRPGF</sequence>
<name>A0ABW0FRU6_9CAUL</name>
<reference evidence="2" key="1">
    <citation type="journal article" date="2019" name="Int. J. Syst. Evol. Microbiol.">
        <title>The Global Catalogue of Microorganisms (GCM) 10K type strain sequencing project: providing services to taxonomists for standard genome sequencing and annotation.</title>
        <authorList>
            <consortium name="The Broad Institute Genomics Platform"/>
            <consortium name="The Broad Institute Genome Sequencing Center for Infectious Disease"/>
            <person name="Wu L."/>
            <person name="Ma J."/>
        </authorList>
    </citation>
    <scope>NUCLEOTIDE SEQUENCE [LARGE SCALE GENOMIC DNA]</scope>
    <source>
        <strain evidence="2">JCM 12125</strain>
    </source>
</reference>
<evidence type="ECO:0000313" key="1">
    <source>
        <dbReference type="EMBL" id="MFC5344152.1"/>
    </source>
</evidence>
<dbReference type="Proteomes" id="UP001596152">
    <property type="component" value="Unassembled WGS sequence"/>
</dbReference>
<organism evidence="1 2">
    <name type="scientific">Brevundimonas staleyi</name>
    <dbReference type="NCBI Taxonomy" id="74326"/>
    <lineage>
        <taxon>Bacteria</taxon>
        <taxon>Pseudomonadati</taxon>
        <taxon>Pseudomonadota</taxon>
        <taxon>Alphaproteobacteria</taxon>
        <taxon>Caulobacterales</taxon>
        <taxon>Caulobacteraceae</taxon>
        <taxon>Brevundimonas</taxon>
    </lineage>
</organism>
<gene>
    <name evidence="1" type="ORF">ACFPIE_09520</name>
</gene>
<accession>A0ABW0FRU6</accession>
<dbReference type="RefSeq" id="WP_374037305.1">
    <property type="nucleotide sequence ID" value="NZ_CP169082.1"/>
</dbReference>